<dbReference type="InterPro" id="IPR022770">
    <property type="entry name" value="IucA/IucC-like_C"/>
</dbReference>
<organism evidence="2 3">
    <name type="scientific">Paenibacillus taichungensis</name>
    <dbReference type="NCBI Taxonomy" id="484184"/>
    <lineage>
        <taxon>Bacteria</taxon>
        <taxon>Bacillati</taxon>
        <taxon>Bacillota</taxon>
        <taxon>Bacilli</taxon>
        <taxon>Bacillales</taxon>
        <taxon>Paenibacillaceae</taxon>
        <taxon>Paenibacillus</taxon>
    </lineage>
</organism>
<accession>A0A329QU19</accession>
<evidence type="ECO:0000259" key="1">
    <source>
        <dbReference type="Pfam" id="PF06276"/>
    </source>
</evidence>
<evidence type="ECO:0000313" key="2">
    <source>
        <dbReference type="EMBL" id="RAW15837.1"/>
    </source>
</evidence>
<proteinExistence type="predicted"/>
<reference evidence="2 3" key="1">
    <citation type="submission" date="2018-04" db="EMBL/GenBank/DDBJ databases">
        <title>Paenibacillus taichungensis Genome sequencing and assembly.</title>
        <authorList>
            <person name="Xu J."/>
            <person name="Rensing C."/>
            <person name="Mazhar H.S."/>
        </authorList>
    </citation>
    <scope>NUCLEOTIDE SEQUENCE [LARGE SCALE GENOMIC DNA]</scope>
    <source>
        <strain evidence="2 3">NC1</strain>
    </source>
</reference>
<dbReference type="EMBL" id="QEVW01000006">
    <property type="protein sequence ID" value="RAW15837.1"/>
    <property type="molecule type" value="Genomic_DNA"/>
</dbReference>
<sequence>MKPLCVMHAAHSHSRRSTGMGEINYTWLQQYGRITTAAFDEPIFSMPLSALRHPEQAKLMLETYNEHLRADSIRSAAVYFMHSVRGLMMGVHYMTALCDTYLDLSLENINMQLEVKDGRPAIGFQLNNATEQSHPNLMGGSQVVPSSWRNDVLTAYYGDQLRPMIEGVAVAGGANPGQMWAQLASMLRWFKTTALQMNITETEREAVIQGYEHVIAMSPEILGLKRNLLTFKPVEIDNPHQPGETMLMKPVCCLHHQVYGGQNYCYSCPKLTKAERQERYDAIVAAKSG</sequence>
<name>A0A329QU19_9BACL</name>
<gene>
    <name evidence="2" type="ORF">DC345_10015</name>
</gene>
<dbReference type="GO" id="GO:0003824">
    <property type="term" value="F:catalytic activity"/>
    <property type="evidence" value="ECO:0007669"/>
    <property type="project" value="UniProtKB-ARBA"/>
</dbReference>
<comment type="caution">
    <text evidence="2">The sequence shown here is derived from an EMBL/GenBank/DDBJ whole genome shotgun (WGS) entry which is preliminary data.</text>
</comment>
<protein>
    <recommendedName>
        <fullName evidence="1">Aerobactin siderophore biosynthesis IucA/IucC-like C-terminal domain-containing protein</fullName>
    </recommendedName>
</protein>
<feature type="domain" description="Aerobactin siderophore biosynthesis IucA/IucC-like C-terminal" evidence="1">
    <location>
        <begin position="97"/>
        <end position="229"/>
    </location>
</feature>
<dbReference type="AlphaFoldDB" id="A0A329QU19"/>
<dbReference type="Proteomes" id="UP000250642">
    <property type="component" value="Unassembled WGS sequence"/>
</dbReference>
<dbReference type="Pfam" id="PF06276">
    <property type="entry name" value="FhuF"/>
    <property type="match status" value="1"/>
</dbReference>
<evidence type="ECO:0000313" key="3">
    <source>
        <dbReference type="Proteomes" id="UP000250642"/>
    </source>
</evidence>